<dbReference type="GO" id="GO:0044614">
    <property type="term" value="C:nuclear pore cytoplasmic filaments"/>
    <property type="evidence" value="ECO:0007669"/>
    <property type="project" value="TreeGrafter"/>
</dbReference>
<evidence type="ECO:0000256" key="10">
    <source>
        <dbReference type="ARBA" id="ARBA00029983"/>
    </source>
</evidence>
<dbReference type="STRING" id="984485.A0A1E4RFJ1"/>
<dbReference type="PANTHER" id="PTHR12960">
    <property type="entry name" value="GLE-1-RELATED"/>
    <property type="match status" value="1"/>
</dbReference>
<evidence type="ECO:0000313" key="13">
    <source>
        <dbReference type="Proteomes" id="UP000095085"/>
    </source>
</evidence>
<evidence type="ECO:0000256" key="3">
    <source>
        <dbReference type="ARBA" id="ARBA00022448"/>
    </source>
</evidence>
<dbReference type="PANTHER" id="PTHR12960:SF0">
    <property type="entry name" value="MRNA EXPORT FACTOR GLE1"/>
    <property type="match status" value="1"/>
</dbReference>
<keyword evidence="11" id="KW-0175">Coiled coil</keyword>
<dbReference type="RefSeq" id="XP_020074962.1">
    <property type="nucleotide sequence ID" value="XM_020221578.1"/>
</dbReference>
<dbReference type="OrthoDB" id="420884at2759"/>
<organism evidence="12 13">
    <name type="scientific">Hyphopichia burtonii NRRL Y-1933</name>
    <dbReference type="NCBI Taxonomy" id="984485"/>
    <lineage>
        <taxon>Eukaryota</taxon>
        <taxon>Fungi</taxon>
        <taxon>Dikarya</taxon>
        <taxon>Ascomycota</taxon>
        <taxon>Saccharomycotina</taxon>
        <taxon>Pichiomycetes</taxon>
        <taxon>Debaryomycetaceae</taxon>
        <taxon>Hyphopichia</taxon>
    </lineage>
</organism>
<keyword evidence="13" id="KW-1185">Reference proteome</keyword>
<feature type="coiled-coil region" evidence="11">
    <location>
        <begin position="123"/>
        <end position="271"/>
    </location>
</feature>
<dbReference type="EMBL" id="KV454543">
    <property type="protein sequence ID" value="ODV65895.1"/>
    <property type="molecule type" value="Genomic_DNA"/>
</dbReference>
<keyword evidence="4" id="KW-0509">mRNA transport</keyword>
<dbReference type="Proteomes" id="UP000095085">
    <property type="component" value="Unassembled WGS sequence"/>
</dbReference>
<evidence type="ECO:0000256" key="9">
    <source>
        <dbReference type="ARBA" id="ARBA00026227"/>
    </source>
</evidence>
<evidence type="ECO:0000256" key="11">
    <source>
        <dbReference type="SAM" id="Coils"/>
    </source>
</evidence>
<sequence>MRLGLPEDYVVGYPSQVAKNAYASVEIAKEESRILDTTVTTQTLLKFVNRKTDKDPTTASRMEIEEFNNALQTFTESFHKKIQLQTKQDEDRFESQYTYKKKSVASEMNTLDSLFNRALSVNSSDVNRVIRDIEERRRREEEERRRKEEEEKRRIEEEKRKIEELKRKQKEEEERKRKEAEEKKRLEQEKLKKQKEEEERKKQEKIESEKRLAEEEKLELERIKKEEAKKAKGFTSVAAVEEIFLKYKKDIVEIKEQIVGQLNQNKELKKEFGQFKRKINPKFGQLSNSMAQLDRITREVLEYISFAKNANDLIYNCILNFVAKSIVSQAEAEVTVKPNAAIPLARLTERILATFPEFEYFLSCRLVKKCPFIIGYTCSIESEEGRTRMGWKRSNEKWELEGKYEERVAGICTLWAVITRTADHLNLEILSMKSAWVFLARLLNTNPKLISNPHFSVACNWLEACALQFLEMYGKQGLKLCSALVIDFPNSVADKELPAATALKLLGKEWMQNGRPKQLKEMEP</sequence>
<name>A0A1E4RFJ1_9ASCO</name>
<dbReference type="GeneID" id="30996127"/>
<dbReference type="GO" id="GO:0016973">
    <property type="term" value="P:poly(A)+ mRNA export from nucleus"/>
    <property type="evidence" value="ECO:0007669"/>
    <property type="project" value="InterPro"/>
</dbReference>
<dbReference type="GO" id="GO:0005543">
    <property type="term" value="F:phospholipid binding"/>
    <property type="evidence" value="ECO:0007669"/>
    <property type="project" value="TreeGrafter"/>
</dbReference>
<reference evidence="13" key="1">
    <citation type="submission" date="2016-05" db="EMBL/GenBank/DDBJ databases">
        <title>Comparative genomics of biotechnologically important yeasts.</title>
        <authorList>
            <consortium name="DOE Joint Genome Institute"/>
            <person name="Riley R."/>
            <person name="Haridas S."/>
            <person name="Wolfe K.H."/>
            <person name="Lopes M.R."/>
            <person name="Hittinger C.T."/>
            <person name="Goker M."/>
            <person name="Salamov A."/>
            <person name="Wisecaver J."/>
            <person name="Long T.M."/>
            <person name="Aerts A.L."/>
            <person name="Barry K."/>
            <person name="Choi C."/>
            <person name="Clum A."/>
            <person name="Coughlan A.Y."/>
            <person name="Deshpande S."/>
            <person name="Douglass A.P."/>
            <person name="Hanson S.J."/>
            <person name="Klenk H.-P."/>
            <person name="Labutti K."/>
            <person name="Lapidus A."/>
            <person name="Lindquist E."/>
            <person name="Lipzen A."/>
            <person name="Meier-Kolthoff J.P."/>
            <person name="Ohm R.A."/>
            <person name="Otillar R.P."/>
            <person name="Pangilinan J."/>
            <person name="Peng Y."/>
            <person name="Rokas A."/>
            <person name="Rosa C.A."/>
            <person name="Scheuner C."/>
            <person name="Sibirny A.A."/>
            <person name="Slot J.C."/>
            <person name="Stielow J.B."/>
            <person name="Sun H."/>
            <person name="Kurtzman C.P."/>
            <person name="Blackwell M."/>
            <person name="Grigoriev I.V."/>
            <person name="Jeffries T.W."/>
        </authorList>
    </citation>
    <scope>NUCLEOTIDE SEQUENCE [LARGE SCALE GENOMIC DNA]</scope>
    <source>
        <strain evidence="13">NRRL Y-1933</strain>
    </source>
</reference>
<keyword evidence="8" id="KW-0539">Nucleus</keyword>
<protein>
    <recommendedName>
        <fullName evidence="9">mRNA export factor GLE1</fullName>
    </recommendedName>
    <alternativeName>
        <fullName evidence="10">Nucleoporin GLE1</fullName>
    </alternativeName>
</protein>
<dbReference type="GO" id="GO:0015031">
    <property type="term" value="P:protein transport"/>
    <property type="evidence" value="ECO:0007669"/>
    <property type="project" value="UniProtKB-KW"/>
</dbReference>
<dbReference type="GO" id="GO:0031369">
    <property type="term" value="F:translation initiation factor binding"/>
    <property type="evidence" value="ECO:0007669"/>
    <property type="project" value="TreeGrafter"/>
</dbReference>
<keyword evidence="7" id="KW-0906">Nuclear pore complex</keyword>
<evidence type="ECO:0000313" key="12">
    <source>
        <dbReference type="EMBL" id="ODV65895.1"/>
    </source>
</evidence>
<dbReference type="AlphaFoldDB" id="A0A1E4RFJ1"/>
<accession>A0A1E4RFJ1</accession>
<evidence type="ECO:0000256" key="6">
    <source>
        <dbReference type="ARBA" id="ARBA00023010"/>
    </source>
</evidence>
<evidence type="ECO:0000256" key="4">
    <source>
        <dbReference type="ARBA" id="ARBA00022816"/>
    </source>
</evidence>
<dbReference type="InterPro" id="IPR012476">
    <property type="entry name" value="GLE1"/>
</dbReference>
<keyword evidence="3" id="KW-0813">Transport</keyword>
<keyword evidence="6" id="KW-0811">Translocation</keyword>
<evidence type="ECO:0000256" key="5">
    <source>
        <dbReference type="ARBA" id="ARBA00022927"/>
    </source>
</evidence>
<dbReference type="Gene3D" id="1.25.40.510">
    <property type="entry name" value="GLE1-like"/>
    <property type="match status" value="1"/>
</dbReference>
<comment type="subcellular location">
    <subcellularLocation>
        <location evidence="1">Nucleus</location>
        <location evidence="1">Nuclear pore complex</location>
    </subcellularLocation>
</comment>
<dbReference type="GO" id="GO:0000822">
    <property type="term" value="F:inositol hexakisphosphate binding"/>
    <property type="evidence" value="ECO:0007669"/>
    <property type="project" value="TreeGrafter"/>
</dbReference>
<evidence type="ECO:0000256" key="8">
    <source>
        <dbReference type="ARBA" id="ARBA00023242"/>
    </source>
</evidence>
<gene>
    <name evidence="12" type="ORF">HYPBUDRAFT_153501</name>
</gene>
<evidence type="ECO:0000256" key="2">
    <source>
        <dbReference type="ARBA" id="ARBA00011056"/>
    </source>
</evidence>
<dbReference type="GO" id="GO:0005737">
    <property type="term" value="C:cytoplasm"/>
    <property type="evidence" value="ECO:0007669"/>
    <property type="project" value="TreeGrafter"/>
</dbReference>
<evidence type="ECO:0000256" key="1">
    <source>
        <dbReference type="ARBA" id="ARBA00004567"/>
    </source>
</evidence>
<proteinExistence type="inferred from homology"/>
<keyword evidence="5" id="KW-0653">Protein transport</keyword>
<dbReference type="InterPro" id="IPR038506">
    <property type="entry name" value="GLE1-like_sf"/>
</dbReference>
<evidence type="ECO:0000256" key="7">
    <source>
        <dbReference type="ARBA" id="ARBA00023132"/>
    </source>
</evidence>
<comment type="similarity">
    <text evidence="2">Belongs to the GLE1 family.</text>
</comment>
<dbReference type="Pfam" id="PF07817">
    <property type="entry name" value="GLE1"/>
    <property type="match status" value="1"/>
</dbReference>